<protein>
    <submittedName>
        <fullName evidence="8">DMT family transporter</fullName>
    </submittedName>
</protein>
<keyword evidence="2" id="KW-1003">Cell membrane</keyword>
<feature type="transmembrane region" description="Helical" evidence="6">
    <location>
        <begin position="103"/>
        <end position="125"/>
    </location>
</feature>
<dbReference type="InterPro" id="IPR000620">
    <property type="entry name" value="EamA_dom"/>
</dbReference>
<sequence length="315" mass="33507">MSGASGLSAGGAWKAYALLTATTMCWGMNAVLGKLAVGHVSPMVLVTARWAGVVILLALFLSRDLRRDWPVLKRHLPFLGAMGAIGFTCFNTLFYIAAHSTTAINIGILQGSIPIFVLMGAYLAYRDRITPLQLLGVLITALGVVTVTTGGSWERVRSLAVNDGDFLMLLACALYAAYAVGLRRRPNVPPLSLFAVMAVAAFLASLPFLATEAWLGRSQLPDIQGGIVIVLVTLFPSFLAQITFIQGVDILGPGRAGVFANLVPIFASILAVFVLDEAFAIFQAAALVLVLSGIWMSERYKRRIPRVGSAPPSSG</sequence>
<dbReference type="InterPro" id="IPR037185">
    <property type="entry name" value="EmrE-like"/>
</dbReference>
<evidence type="ECO:0000256" key="2">
    <source>
        <dbReference type="ARBA" id="ARBA00022475"/>
    </source>
</evidence>
<feature type="transmembrane region" description="Helical" evidence="6">
    <location>
        <begin position="165"/>
        <end position="182"/>
    </location>
</feature>
<gene>
    <name evidence="8" type="ORF">KAJ83_13575</name>
</gene>
<dbReference type="GO" id="GO:0005886">
    <property type="term" value="C:plasma membrane"/>
    <property type="evidence" value="ECO:0007669"/>
    <property type="project" value="UniProtKB-SubCell"/>
</dbReference>
<keyword evidence="4 6" id="KW-1133">Transmembrane helix</keyword>
<dbReference type="InterPro" id="IPR050638">
    <property type="entry name" value="AA-Vitamin_Transporters"/>
</dbReference>
<evidence type="ECO:0000256" key="5">
    <source>
        <dbReference type="ARBA" id="ARBA00023136"/>
    </source>
</evidence>
<dbReference type="AlphaFoldDB" id="A0A8J7S3S9"/>
<feature type="transmembrane region" description="Helical" evidence="6">
    <location>
        <begin position="191"/>
        <end position="211"/>
    </location>
</feature>
<evidence type="ECO:0000256" key="6">
    <source>
        <dbReference type="SAM" id="Phobius"/>
    </source>
</evidence>
<evidence type="ECO:0000256" key="1">
    <source>
        <dbReference type="ARBA" id="ARBA00004651"/>
    </source>
</evidence>
<dbReference type="Pfam" id="PF00892">
    <property type="entry name" value="EamA"/>
    <property type="match status" value="2"/>
</dbReference>
<dbReference type="PANTHER" id="PTHR32322:SF18">
    <property type="entry name" value="S-ADENOSYLMETHIONINE_S-ADENOSYLHOMOCYSTEINE TRANSPORTER"/>
    <property type="match status" value="1"/>
</dbReference>
<proteinExistence type="predicted"/>
<feature type="transmembrane region" description="Helical" evidence="6">
    <location>
        <begin position="44"/>
        <end position="63"/>
    </location>
</feature>
<feature type="transmembrane region" description="Helical" evidence="6">
    <location>
        <begin position="132"/>
        <end position="153"/>
    </location>
</feature>
<feature type="domain" description="EamA" evidence="7">
    <location>
        <begin position="14"/>
        <end position="148"/>
    </location>
</feature>
<keyword evidence="3 6" id="KW-0812">Transmembrane</keyword>
<dbReference type="PANTHER" id="PTHR32322">
    <property type="entry name" value="INNER MEMBRANE TRANSPORTER"/>
    <property type="match status" value="1"/>
</dbReference>
<feature type="transmembrane region" description="Helical" evidence="6">
    <location>
        <begin position="223"/>
        <end position="244"/>
    </location>
</feature>
<evidence type="ECO:0000256" key="4">
    <source>
        <dbReference type="ARBA" id="ARBA00022989"/>
    </source>
</evidence>
<dbReference type="SUPFAM" id="SSF103481">
    <property type="entry name" value="Multidrug resistance efflux transporter EmrE"/>
    <property type="match status" value="2"/>
</dbReference>
<evidence type="ECO:0000313" key="9">
    <source>
        <dbReference type="Proteomes" id="UP000672602"/>
    </source>
</evidence>
<comment type="caution">
    <text evidence="8">The sequence shown here is derived from an EMBL/GenBank/DDBJ whole genome shotgun (WGS) entry which is preliminary data.</text>
</comment>
<evidence type="ECO:0000313" key="8">
    <source>
        <dbReference type="EMBL" id="MBP5858043.1"/>
    </source>
</evidence>
<dbReference type="Proteomes" id="UP000672602">
    <property type="component" value="Unassembled WGS sequence"/>
</dbReference>
<accession>A0A8J7S3S9</accession>
<evidence type="ECO:0000256" key="3">
    <source>
        <dbReference type="ARBA" id="ARBA00022692"/>
    </source>
</evidence>
<reference evidence="8" key="1">
    <citation type="submission" date="2021-04" db="EMBL/GenBank/DDBJ databases">
        <authorList>
            <person name="Zhang D.-C."/>
        </authorList>
    </citation>
    <scope>NUCLEOTIDE SEQUENCE</scope>
    <source>
        <strain evidence="8">CGMCC 1.15697</strain>
    </source>
</reference>
<name>A0A8J7S3S9_9PROT</name>
<feature type="transmembrane region" description="Helical" evidence="6">
    <location>
        <begin position="75"/>
        <end position="97"/>
    </location>
</feature>
<dbReference type="RefSeq" id="WP_210682625.1">
    <property type="nucleotide sequence ID" value="NZ_JAGMWN010000006.1"/>
</dbReference>
<dbReference type="EMBL" id="JAGMWN010000006">
    <property type="protein sequence ID" value="MBP5858043.1"/>
    <property type="molecule type" value="Genomic_DNA"/>
</dbReference>
<evidence type="ECO:0000259" key="7">
    <source>
        <dbReference type="Pfam" id="PF00892"/>
    </source>
</evidence>
<keyword evidence="9" id="KW-1185">Reference proteome</keyword>
<feature type="transmembrane region" description="Helical" evidence="6">
    <location>
        <begin position="256"/>
        <end position="274"/>
    </location>
</feature>
<keyword evidence="5 6" id="KW-0472">Membrane</keyword>
<feature type="transmembrane region" description="Helical" evidence="6">
    <location>
        <begin position="280"/>
        <end position="297"/>
    </location>
</feature>
<comment type="subcellular location">
    <subcellularLocation>
        <location evidence="1">Cell membrane</location>
        <topology evidence="1">Multi-pass membrane protein</topology>
    </subcellularLocation>
</comment>
<feature type="domain" description="EamA" evidence="7">
    <location>
        <begin position="164"/>
        <end position="296"/>
    </location>
</feature>
<feature type="transmembrane region" description="Helical" evidence="6">
    <location>
        <begin position="12"/>
        <end position="32"/>
    </location>
</feature>
<organism evidence="8 9">
    <name type="scientific">Marivibrio halodurans</name>
    <dbReference type="NCBI Taxonomy" id="2039722"/>
    <lineage>
        <taxon>Bacteria</taxon>
        <taxon>Pseudomonadati</taxon>
        <taxon>Pseudomonadota</taxon>
        <taxon>Alphaproteobacteria</taxon>
        <taxon>Rhodospirillales</taxon>
        <taxon>Rhodospirillaceae</taxon>
        <taxon>Marivibrio</taxon>
    </lineage>
</organism>